<keyword evidence="7" id="KW-0677">Repeat</keyword>
<dbReference type="GO" id="GO:0051301">
    <property type="term" value="P:cell division"/>
    <property type="evidence" value="ECO:0007669"/>
    <property type="project" value="UniProtKB-KW"/>
</dbReference>
<evidence type="ECO:0000256" key="12">
    <source>
        <dbReference type="ARBA" id="ARBA00023204"/>
    </source>
</evidence>
<proteinExistence type="inferred from homology"/>
<evidence type="ECO:0000256" key="1">
    <source>
        <dbReference type="ARBA" id="ARBA00004123"/>
    </source>
</evidence>
<keyword evidence="10" id="KW-0833">Ubl conjugation pathway</keyword>
<dbReference type="EMBL" id="JADGJH010001607">
    <property type="protein sequence ID" value="KAJ3111674.1"/>
    <property type="molecule type" value="Genomic_DNA"/>
</dbReference>
<evidence type="ECO:0000256" key="10">
    <source>
        <dbReference type="ARBA" id="ARBA00022786"/>
    </source>
</evidence>
<dbReference type="PANTHER" id="PTHR15189:SF7">
    <property type="entry name" value="BRISC AND BRCA1-A COMPLEX MEMBER 2"/>
    <property type="match status" value="1"/>
</dbReference>
<keyword evidence="6" id="KW-0053">Apoptosis</keyword>
<reference evidence="18" key="1">
    <citation type="submission" date="2020-05" db="EMBL/GenBank/DDBJ databases">
        <title>Phylogenomic resolution of chytrid fungi.</title>
        <authorList>
            <person name="Stajich J.E."/>
            <person name="Amses K."/>
            <person name="Simmons R."/>
            <person name="Seto K."/>
            <person name="Myers J."/>
            <person name="Bonds A."/>
            <person name="Quandt C.A."/>
            <person name="Barry K."/>
            <person name="Liu P."/>
            <person name="Grigoriev I."/>
            <person name="Longcore J.E."/>
            <person name="James T.Y."/>
        </authorList>
    </citation>
    <scope>NUCLEOTIDE SEQUENCE</scope>
    <source>
        <strain evidence="18">JEL0513</strain>
    </source>
</reference>
<dbReference type="InterPro" id="IPR010358">
    <property type="entry name" value="BRE"/>
</dbReference>
<accession>A0AAD5SVJ5</accession>
<dbReference type="Proteomes" id="UP001211907">
    <property type="component" value="Unassembled WGS sequence"/>
</dbReference>
<evidence type="ECO:0000313" key="19">
    <source>
        <dbReference type="Proteomes" id="UP001211907"/>
    </source>
</evidence>
<keyword evidence="11" id="KW-0156">Chromatin regulator</keyword>
<evidence type="ECO:0000256" key="13">
    <source>
        <dbReference type="ARBA" id="ARBA00023242"/>
    </source>
</evidence>
<evidence type="ECO:0000256" key="2">
    <source>
        <dbReference type="ARBA" id="ARBA00004496"/>
    </source>
</evidence>
<comment type="similarity">
    <text evidence="15">Belongs to the BABAM2 family.</text>
</comment>
<evidence type="ECO:0000256" key="6">
    <source>
        <dbReference type="ARBA" id="ARBA00022703"/>
    </source>
</evidence>
<keyword evidence="19" id="KW-1185">Reference proteome</keyword>
<evidence type="ECO:0000256" key="16">
    <source>
        <dbReference type="ARBA" id="ARBA00032491"/>
    </source>
</evidence>
<keyword evidence="4" id="KW-0963">Cytoplasm</keyword>
<evidence type="ECO:0000256" key="3">
    <source>
        <dbReference type="ARBA" id="ARBA00019438"/>
    </source>
</evidence>
<keyword evidence="9" id="KW-0498">Mitosis</keyword>
<keyword evidence="5" id="KW-0132">Cell division</keyword>
<keyword evidence="12" id="KW-0234">DNA repair</keyword>
<keyword evidence="14" id="KW-0131">Cell cycle</keyword>
<evidence type="ECO:0000256" key="11">
    <source>
        <dbReference type="ARBA" id="ARBA00022853"/>
    </source>
</evidence>
<evidence type="ECO:0000256" key="9">
    <source>
        <dbReference type="ARBA" id="ARBA00022776"/>
    </source>
</evidence>
<sequence length="410" mass="45345">MEVKGKRLAAFLRTSVVHVQRQDHRYHISGLRSHGPDVSDCCVFSVHASLCRQPGFTCDVLFSADDSSAPPDILPTSGLVGVKLRDVGPLVAWNPDDDRALLSVLDALFAIRLLHEFDRIIAARLDHVVFDISAIAHYPGIEYRLVDDEAVLLRFTVNFAKPLPSTTDTAATTINTETSSDSIHAMIAITYHISHGLVTRIDRSVDFFEDNFFDASASIVQIPSLDNTKTLQEFLVELKENVARAVAISKRVVGKKKELCLALAETFKSQLLEYDAENHTRASFYFEMVMPATSGIPGGSSPVPKKKELATAVVIFEFHDKKPPRITLMSPTRSKSGRETDYMPEFRELVRTLTMDEYLASADENIALIRSLLKTQIGIFSHSEPSGRSMSNSSNLKGIMSSILSSVTTQ</sequence>
<name>A0AAD5SVJ5_9FUNG</name>
<evidence type="ECO:0000256" key="17">
    <source>
        <dbReference type="ARBA" id="ARBA00032630"/>
    </source>
</evidence>
<dbReference type="GO" id="GO:0006325">
    <property type="term" value="P:chromatin organization"/>
    <property type="evidence" value="ECO:0007669"/>
    <property type="project" value="UniProtKB-KW"/>
</dbReference>
<evidence type="ECO:0000256" key="7">
    <source>
        <dbReference type="ARBA" id="ARBA00022737"/>
    </source>
</evidence>
<gene>
    <name evidence="18" type="ORF">HK100_002604</name>
</gene>
<keyword evidence="13" id="KW-0539">Nucleus</keyword>
<organism evidence="18 19">
    <name type="scientific">Physocladia obscura</name>
    <dbReference type="NCBI Taxonomy" id="109957"/>
    <lineage>
        <taxon>Eukaryota</taxon>
        <taxon>Fungi</taxon>
        <taxon>Fungi incertae sedis</taxon>
        <taxon>Chytridiomycota</taxon>
        <taxon>Chytridiomycota incertae sedis</taxon>
        <taxon>Chytridiomycetes</taxon>
        <taxon>Chytridiales</taxon>
        <taxon>Chytriomycetaceae</taxon>
        <taxon>Physocladia</taxon>
    </lineage>
</organism>
<dbReference type="GO" id="GO:0006302">
    <property type="term" value="P:double-strand break repair"/>
    <property type="evidence" value="ECO:0007669"/>
    <property type="project" value="TreeGrafter"/>
</dbReference>
<evidence type="ECO:0000256" key="4">
    <source>
        <dbReference type="ARBA" id="ARBA00022490"/>
    </source>
</evidence>
<protein>
    <recommendedName>
        <fullName evidence="3">BRISC and BRCA1-A complex member 2</fullName>
    </recommendedName>
    <alternativeName>
        <fullName evidence="16">BRCA1-A complex subunit BRE</fullName>
    </alternativeName>
    <alternativeName>
        <fullName evidence="17">BRCA1/BRCA2-containing complex subunit 45</fullName>
    </alternativeName>
</protein>
<dbReference type="GO" id="GO:0070552">
    <property type="term" value="C:BRISC complex"/>
    <property type="evidence" value="ECO:0007669"/>
    <property type="project" value="InterPro"/>
</dbReference>
<dbReference type="GO" id="GO:0006915">
    <property type="term" value="P:apoptotic process"/>
    <property type="evidence" value="ECO:0007669"/>
    <property type="project" value="UniProtKB-KW"/>
</dbReference>
<dbReference type="Pfam" id="PF06113">
    <property type="entry name" value="BRE"/>
    <property type="match status" value="1"/>
</dbReference>
<dbReference type="AlphaFoldDB" id="A0AAD5SVJ5"/>
<evidence type="ECO:0000256" key="14">
    <source>
        <dbReference type="ARBA" id="ARBA00023306"/>
    </source>
</evidence>
<comment type="caution">
    <text evidence="18">The sequence shown here is derived from an EMBL/GenBank/DDBJ whole genome shotgun (WGS) entry which is preliminary data.</text>
</comment>
<evidence type="ECO:0000256" key="15">
    <source>
        <dbReference type="ARBA" id="ARBA00025766"/>
    </source>
</evidence>
<dbReference type="PANTHER" id="PTHR15189">
    <property type="entry name" value="BRISC AND BRCA1-A COMPLEX MEMBER 2"/>
    <property type="match status" value="1"/>
</dbReference>
<comment type="subcellular location">
    <subcellularLocation>
        <location evidence="2">Cytoplasm</location>
    </subcellularLocation>
    <subcellularLocation>
        <location evidence="1">Nucleus</location>
    </subcellularLocation>
</comment>
<evidence type="ECO:0000256" key="5">
    <source>
        <dbReference type="ARBA" id="ARBA00022618"/>
    </source>
</evidence>
<dbReference type="GO" id="GO:0005737">
    <property type="term" value="C:cytoplasm"/>
    <property type="evidence" value="ECO:0007669"/>
    <property type="project" value="UniProtKB-SubCell"/>
</dbReference>
<evidence type="ECO:0000256" key="8">
    <source>
        <dbReference type="ARBA" id="ARBA00022763"/>
    </source>
</evidence>
<keyword evidence="8" id="KW-0227">DNA damage</keyword>
<evidence type="ECO:0000313" key="18">
    <source>
        <dbReference type="EMBL" id="KAJ3111674.1"/>
    </source>
</evidence>